<dbReference type="InterPro" id="IPR002156">
    <property type="entry name" value="RNaseH_domain"/>
</dbReference>
<dbReference type="CDD" id="cd06222">
    <property type="entry name" value="RNase_H_like"/>
    <property type="match status" value="1"/>
</dbReference>
<feature type="domain" description="RNase H type-1" evidence="1">
    <location>
        <begin position="8"/>
        <end position="144"/>
    </location>
</feature>
<dbReference type="OrthoDB" id="970342at2759"/>
<evidence type="ECO:0000259" key="1">
    <source>
        <dbReference type="PROSITE" id="PS50879"/>
    </source>
</evidence>
<dbReference type="Pfam" id="PF13456">
    <property type="entry name" value="RVT_3"/>
    <property type="match status" value="1"/>
</dbReference>
<dbReference type="InterPro" id="IPR044730">
    <property type="entry name" value="RNase_H-like_dom_plant"/>
</dbReference>
<dbReference type="PANTHER" id="PTHR47723:SF19">
    <property type="entry name" value="POLYNUCLEOTIDYL TRANSFERASE, RIBONUCLEASE H-LIKE SUPERFAMILY PROTEIN"/>
    <property type="match status" value="1"/>
</dbReference>
<dbReference type="EMBL" id="JAHUZN010000004">
    <property type="protein sequence ID" value="KAG8497545.1"/>
    <property type="molecule type" value="Genomic_DNA"/>
</dbReference>
<dbReference type="SUPFAM" id="SSF53098">
    <property type="entry name" value="Ribonuclease H-like"/>
    <property type="match status" value="1"/>
</dbReference>
<evidence type="ECO:0000313" key="3">
    <source>
        <dbReference type="Proteomes" id="UP000701853"/>
    </source>
</evidence>
<dbReference type="AlphaFoldDB" id="A0A8J5ZKI1"/>
<gene>
    <name evidence="2" type="ORF">CXB51_008888</name>
</gene>
<dbReference type="Proteomes" id="UP000701853">
    <property type="component" value="Chromosome 4"/>
</dbReference>
<dbReference type="InterPro" id="IPR012337">
    <property type="entry name" value="RNaseH-like_sf"/>
</dbReference>
<dbReference type="Gene3D" id="3.30.420.10">
    <property type="entry name" value="Ribonuclease H-like superfamily/Ribonuclease H"/>
    <property type="match status" value="1"/>
</dbReference>
<dbReference type="InterPro" id="IPR053151">
    <property type="entry name" value="RNase_H-like"/>
</dbReference>
<keyword evidence="3" id="KW-1185">Reference proteome</keyword>
<dbReference type="GO" id="GO:0003676">
    <property type="term" value="F:nucleic acid binding"/>
    <property type="evidence" value="ECO:0007669"/>
    <property type="project" value="InterPro"/>
</dbReference>
<evidence type="ECO:0000313" key="2">
    <source>
        <dbReference type="EMBL" id="KAG8497545.1"/>
    </source>
</evidence>
<protein>
    <recommendedName>
        <fullName evidence="1">RNase H type-1 domain-containing protein</fullName>
    </recommendedName>
</protein>
<dbReference type="PROSITE" id="PS50879">
    <property type="entry name" value="RNASE_H_1"/>
    <property type="match status" value="1"/>
</dbReference>
<dbReference type="PANTHER" id="PTHR47723">
    <property type="entry name" value="OS05G0353850 PROTEIN"/>
    <property type="match status" value="1"/>
</dbReference>
<sequence>MDTLIFHSKMRALLWVRAAAEDGVAFEGESGVGGVMRDEKGIVRALFSGPSVACDAKSAELGAIITAMDVFNDIGWKGSCSLIVEMGSREVFNWILEKSSRPWSQHPVFAELDRMRASTRKLTFTLAEAGGNEMADALASAGMSRPCLFRAWW</sequence>
<dbReference type="InterPro" id="IPR036397">
    <property type="entry name" value="RNaseH_sf"/>
</dbReference>
<organism evidence="2 3">
    <name type="scientific">Gossypium anomalum</name>
    <dbReference type="NCBI Taxonomy" id="47600"/>
    <lineage>
        <taxon>Eukaryota</taxon>
        <taxon>Viridiplantae</taxon>
        <taxon>Streptophyta</taxon>
        <taxon>Embryophyta</taxon>
        <taxon>Tracheophyta</taxon>
        <taxon>Spermatophyta</taxon>
        <taxon>Magnoliopsida</taxon>
        <taxon>eudicotyledons</taxon>
        <taxon>Gunneridae</taxon>
        <taxon>Pentapetalae</taxon>
        <taxon>rosids</taxon>
        <taxon>malvids</taxon>
        <taxon>Malvales</taxon>
        <taxon>Malvaceae</taxon>
        <taxon>Malvoideae</taxon>
        <taxon>Gossypium</taxon>
    </lineage>
</organism>
<reference evidence="2 3" key="1">
    <citation type="journal article" date="2021" name="bioRxiv">
        <title>The Gossypium anomalum genome as a resource for cotton improvement and evolutionary analysis of hybrid incompatibility.</title>
        <authorList>
            <person name="Grover C.E."/>
            <person name="Yuan D."/>
            <person name="Arick M.A."/>
            <person name="Miller E.R."/>
            <person name="Hu G."/>
            <person name="Peterson D.G."/>
            <person name="Wendel J.F."/>
            <person name="Udall J.A."/>
        </authorList>
    </citation>
    <scope>NUCLEOTIDE SEQUENCE [LARGE SCALE GENOMIC DNA]</scope>
    <source>
        <strain evidence="2">JFW-Udall</strain>
        <tissue evidence="2">Leaf</tissue>
    </source>
</reference>
<proteinExistence type="predicted"/>
<accession>A0A8J5ZKI1</accession>
<dbReference type="GO" id="GO:0004523">
    <property type="term" value="F:RNA-DNA hybrid ribonuclease activity"/>
    <property type="evidence" value="ECO:0007669"/>
    <property type="project" value="InterPro"/>
</dbReference>
<name>A0A8J5ZKI1_9ROSI</name>
<comment type="caution">
    <text evidence="2">The sequence shown here is derived from an EMBL/GenBank/DDBJ whole genome shotgun (WGS) entry which is preliminary data.</text>
</comment>